<keyword evidence="2" id="KW-1185">Reference proteome</keyword>
<evidence type="ECO:0000313" key="1">
    <source>
        <dbReference type="EMBL" id="CAK9874057.1"/>
    </source>
</evidence>
<reference evidence="1" key="1">
    <citation type="submission" date="2024-03" db="EMBL/GenBank/DDBJ databases">
        <authorList>
            <consortium name="ELIXIR-Norway"/>
            <consortium name="Elixir Norway"/>
        </authorList>
    </citation>
    <scope>NUCLEOTIDE SEQUENCE</scope>
</reference>
<dbReference type="EMBL" id="OZ023705">
    <property type="protein sequence ID" value="CAK9874057.1"/>
    <property type="molecule type" value="Genomic_DNA"/>
</dbReference>
<evidence type="ECO:0000313" key="2">
    <source>
        <dbReference type="Proteomes" id="UP001497522"/>
    </source>
</evidence>
<proteinExistence type="predicted"/>
<gene>
    <name evidence="1" type="ORF">CSSPJE1EN2_LOCUS16498</name>
</gene>
<organism evidence="1 2">
    <name type="scientific">Sphagnum jensenii</name>
    <dbReference type="NCBI Taxonomy" id="128206"/>
    <lineage>
        <taxon>Eukaryota</taxon>
        <taxon>Viridiplantae</taxon>
        <taxon>Streptophyta</taxon>
        <taxon>Embryophyta</taxon>
        <taxon>Bryophyta</taxon>
        <taxon>Sphagnophytina</taxon>
        <taxon>Sphagnopsida</taxon>
        <taxon>Sphagnales</taxon>
        <taxon>Sphagnaceae</taxon>
        <taxon>Sphagnum</taxon>
    </lineage>
</organism>
<sequence length="233" mass="26493">MKVSLWCSTSFRGREFGISIFRAQEVHRVGLRNIGDLWSLEGNCLRPWEDVRDNIFQLEDGEQYCIWQKIVDGLPAAWMQELITNYPTKVAGSGEWLGIFENPADEELPVELFYTTSKTFTTPEDSVVLREKVNQGFDVGRCCKLLQPMGSSKVLKVVWPQGANKVLCKDRVGKCSFPATNSEGMHLESGCTYTPPKLLDEMEGHCAEEEEGYKRCQSFMLALWHQALAVKTW</sequence>
<accession>A0ABP1BF79</accession>
<name>A0ABP1BF79_9BRYO</name>
<dbReference type="Proteomes" id="UP001497522">
    <property type="component" value="Chromosome 4"/>
</dbReference>
<protein>
    <submittedName>
        <fullName evidence="1">Uncharacterized protein</fullName>
    </submittedName>
</protein>